<accession>A0ACC0GNL6</accession>
<protein>
    <submittedName>
        <fullName evidence="1">Pentatricopeptide repeat-containing protein</fullName>
    </submittedName>
</protein>
<proteinExistence type="predicted"/>
<dbReference type="EMBL" id="CM045766">
    <property type="protein sequence ID" value="KAI8002494.1"/>
    <property type="molecule type" value="Genomic_DNA"/>
</dbReference>
<keyword evidence="2" id="KW-1185">Reference proteome</keyword>
<evidence type="ECO:0000313" key="2">
    <source>
        <dbReference type="Proteomes" id="UP001060215"/>
    </source>
</evidence>
<organism evidence="1 2">
    <name type="scientific">Camellia lanceoleosa</name>
    <dbReference type="NCBI Taxonomy" id="1840588"/>
    <lineage>
        <taxon>Eukaryota</taxon>
        <taxon>Viridiplantae</taxon>
        <taxon>Streptophyta</taxon>
        <taxon>Embryophyta</taxon>
        <taxon>Tracheophyta</taxon>
        <taxon>Spermatophyta</taxon>
        <taxon>Magnoliopsida</taxon>
        <taxon>eudicotyledons</taxon>
        <taxon>Gunneridae</taxon>
        <taxon>Pentapetalae</taxon>
        <taxon>asterids</taxon>
        <taxon>Ericales</taxon>
        <taxon>Theaceae</taxon>
        <taxon>Camellia</taxon>
    </lineage>
</organism>
<sequence length="122" mass="14530">MSLWRDETHPQAEEIFQRWEKLLQEMRLKGYEPNTLVVLLDMEENEKEKVVNHHSEKLALVFGLMKTPTRTPIRIMKNLRVCEDCHAALKLISGIVDREIIVRDRNRFHCFKDGSCSCKDYW</sequence>
<dbReference type="Proteomes" id="UP001060215">
    <property type="component" value="Chromosome 9"/>
</dbReference>
<gene>
    <name evidence="1" type="ORF">LOK49_LG08G00528</name>
</gene>
<reference evidence="1 2" key="1">
    <citation type="journal article" date="2022" name="Plant J.">
        <title>Chromosome-level genome of Camellia lanceoleosa provides a valuable resource for understanding genome evolution and self-incompatibility.</title>
        <authorList>
            <person name="Gong W."/>
            <person name="Xiao S."/>
            <person name="Wang L."/>
            <person name="Liao Z."/>
            <person name="Chang Y."/>
            <person name="Mo W."/>
            <person name="Hu G."/>
            <person name="Li W."/>
            <person name="Zhao G."/>
            <person name="Zhu H."/>
            <person name="Hu X."/>
            <person name="Ji K."/>
            <person name="Xiang X."/>
            <person name="Song Q."/>
            <person name="Yuan D."/>
            <person name="Jin S."/>
            <person name="Zhang L."/>
        </authorList>
    </citation>
    <scope>NUCLEOTIDE SEQUENCE [LARGE SCALE GENOMIC DNA]</scope>
    <source>
        <strain evidence="1">SQ_2022a</strain>
    </source>
</reference>
<evidence type="ECO:0000313" key="1">
    <source>
        <dbReference type="EMBL" id="KAI8002494.1"/>
    </source>
</evidence>
<comment type="caution">
    <text evidence="1">The sequence shown here is derived from an EMBL/GenBank/DDBJ whole genome shotgun (WGS) entry which is preliminary data.</text>
</comment>
<name>A0ACC0GNL6_9ERIC</name>